<evidence type="ECO:0000256" key="7">
    <source>
        <dbReference type="SAM" id="SignalP"/>
    </source>
</evidence>
<dbReference type="Gene3D" id="3.90.470.10">
    <property type="entry name" value="Ribosomal protein L22/L17"/>
    <property type="match status" value="1"/>
</dbReference>
<dbReference type="Pfam" id="PF00237">
    <property type="entry name" value="Ribosomal_L22"/>
    <property type="match status" value="1"/>
</dbReference>
<dbReference type="PANTHER" id="PTHR13501">
    <property type="entry name" value="CHLOROPLAST 50S RIBOSOMAL PROTEIN L22-RELATED"/>
    <property type="match status" value="1"/>
</dbReference>
<dbReference type="GO" id="GO:0005762">
    <property type="term" value="C:mitochondrial large ribosomal subunit"/>
    <property type="evidence" value="ECO:0007669"/>
    <property type="project" value="TreeGrafter"/>
</dbReference>
<keyword evidence="7" id="KW-0732">Signal</keyword>
<keyword evidence="3 6" id="KW-0687">Ribonucleoprotein</keyword>
<comment type="similarity">
    <text evidence="1 6">Belongs to the universal ribosomal protein uL22 family.</text>
</comment>
<dbReference type="GeneID" id="105362581"/>
<accession>A0AAJ6YHU9</accession>
<evidence type="ECO:0000256" key="2">
    <source>
        <dbReference type="ARBA" id="ARBA00022980"/>
    </source>
</evidence>
<keyword evidence="2 6" id="KW-0689">Ribosomal protein</keyword>
<dbReference type="Proteomes" id="UP000695007">
    <property type="component" value="Unplaced"/>
</dbReference>
<keyword evidence="8" id="KW-1185">Reference proteome</keyword>
<dbReference type="GO" id="GO:0003735">
    <property type="term" value="F:structural constituent of ribosome"/>
    <property type="evidence" value="ECO:0007669"/>
    <property type="project" value="InterPro"/>
</dbReference>
<name>A0AAJ6YHU9_9HYME</name>
<feature type="chain" id="PRO_5042521966" description="Large ribosomal subunit protein uL22m" evidence="7">
    <location>
        <begin position="19"/>
        <end position="202"/>
    </location>
</feature>
<dbReference type="AlphaFoldDB" id="A0AAJ6YHU9"/>
<dbReference type="InterPro" id="IPR036394">
    <property type="entry name" value="Ribosomal_uL22_sf"/>
</dbReference>
<dbReference type="RefSeq" id="XP_011498342.1">
    <property type="nucleotide sequence ID" value="XM_011500040.1"/>
</dbReference>
<dbReference type="PANTHER" id="PTHR13501:SF8">
    <property type="entry name" value="LARGE RIBOSOMAL SUBUNIT PROTEIN UL22M"/>
    <property type="match status" value="1"/>
</dbReference>
<gene>
    <name evidence="9" type="primary">LOC105362581</name>
</gene>
<dbReference type="KEGG" id="csol:105362581"/>
<evidence type="ECO:0000313" key="8">
    <source>
        <dbReference type="Proteomes" id="UP000695007"/>
    </source>
</evidence>
<dbReference type="InterPro" id="IPR001063">
    <property type="entry name" value="Ribosomal_uL22"/>
</dbReference>
<proteinExistence type="inferred from homology"/>
<dbReference type="GO" id="GO:0006412">
    <property type="term" value="P:translation"/>
    <property type="evidence" value="ECO:0007669"/>
    <property type="project" value="InterPro"/>
</dbReference>
<evidence type="ECO:0000256" key="4">
    <source>
        <dbReference type="ARBA" id="ARBA00035286"/>
    </source>
</evidence>
<organism evidence="8 9">
    <name type="scientific">Ceratosolen solmsi marchali</name>
    <dbReference type="NCBI Taxonomy" id="326594"/>
    <lineage>
        <taxon>Eukaryota</taxon>
        <taxon>Metazoa</taxon>
        <taxon>Ecdysozoa</taxon>
        <taxon>Arthropoda</taxon>
        <taxon>Hexapoda</taxon>
        <taxon>Insecta</taxon>
        <taxon>Pterygota</taxon>
        <taxon>Neoptera</taxon>
        <taxon>Endopterygota</taxon>
        <taxon>Hymenoptera</taxon>
        <taxon>Apocrita</taxon>
        <taxon>Proctotrupomorpha</taxon>
        <taxon>Chalcidoidea</taxon>
        <taxon>Agaonidae</taxon>
        <taxon>Agaoninae</taxon>
        <taxon>Ceratosolen</taxon>
    </lineage>
</organism>
<dbReference type="SUPFAM" id="SSF54843">
    <property type="entry name" value="Ribosomal protein L22"/>
    <property type="match status" value="1"/>
</dbReference>
<evidence type="ECO:0000256" key="5">
    <source>
        <dbReference type="ARBA" id="ARBA00035506"/>
    </source>
</evidence>
<evidence type="ECO:0000313" key="9">
    <source>
        <dbReference type="RefSeq" id="XP_011498342.1"/>
    </source>
</evidence>
<protein>
    <recommendedName>
        <fullName evidence="4">Large ribosomal subunit protein uL22m</fullName>
    </recommendedName>
    <alternativeName>
        <fullName evidence="5">39S ribosomal protein L22, mitochondrial</fullName>
    </alternativeName>
</protein>
<dbReference type="CTD" id="29093"/>
<feature type="signal peptide" evidence="7">
    <location>
        <begin position="1"/>
        <end position="18"/>
    </location>
</feature>
<dbReference type="CDD" id="cd00336">
    <property type="entry name" value="Ribosomal_L22"/>
    <property type="match status" value="1"/>
</dbReference>
<dbReference type="InterPro" id="IPR047867">
    <property type="entry name" value="Ribosomal_uL22_bac/org-type"/>
</dbReference>
<evidence type="ECO:0000256" key="6">
    <source>
        <dbReference type="RuleBase" id="RU004005"/>
    </source>
</evidence>
<evidence type="ECO:0000256" key="1">
    <source>
        <dbReference type="ARBA" id="ARBA00009451"/>
    </source>
</evidence>
<evidence type="ECO:0000256" key="3">
    <source>
        <dbReference type="ARBA" id="ARBA00023274"/>
    </source>
</evidence>
<reference evidence="9" key="1">
    <citation type="submission" date="2025-08" db="UniProtKB">
        <authorList>
            <consortium name="RefSeq"/>
        </authorList>
    </citation>
    <scope>IDENTIFICATION</scope>
</reference>
<sequence>MSLATRLCLLFSKNLVTATRSLQFVQRNINLDKKPTHFLSYNDIIYPVQGFDEERRPAYVCHQKCNIRYTPKKMTYVAWLIRGMSVDEAIKQLSFVLKKGGAIVKEAILEAQAMAVEHHNVEFKSNLWVAESFTSKAYTIKGKRKHKGALFGEVRYTYCHYFVRLEEGEPPKDYYKTNHKSSSELLEDWKEQMRRRKIPNSL</sequence>